<accession>A0ABT5F6E5</accession>
<keyword evidence="2" id="KW-1185">Reference proteome</keyword>
<organism evidence="1 2">
    <name type="scientific">Polyangium mundeleinium</name>
    <dbReference type="NCBI Taxonomy" id="2995306"/>
    <lineage>
        <taxon>Bacteria</taxon>
        <taxon>Pseudomonadati</taxon>
        <taxon>Myxococcota</taxon>
        <taxon>Polyangia</taxon>
        <taxon>Polyangiales</taxon>
        <taxon>Polyangiaceae</taxon>
        <taxon>Polyangium</taxon>
    </lineage>
</organism>
<dbReference type="SUPFAM" id="SSF48371">
    <property type="entry name" value="ARM repeat"/>
    <property type="match status" value="1"/>
</dbReference>
<dbReference type="Pfam" id="PF13646">
    <property type="entry name" value="HEAT_2"/>
    <property type="match status" value="1"/>
</dbReference>
<dbReference type="InterPro" id="IPR016024">
    <property type="entry name" value="ARM-type_fold"/>
</dbReference>
<evidence type="ECO:0000313" key="2">
    <source>
        <dbReference type="Proteomes" id="UP001221411"/>
    </source>
</evidence>
<protein>
    <submittedName>
        <fullName evidence="1">HEAT repeat domain-containing protein</fullName>
    </submittedName>
</protein>
<dbReference type="Gene3D" id="1.25.10.10">
    <property type="entry name" value="Leucine-rich Repeat Variant"/>
    <property type="match status" value="1"/>
</dbReference>
<dbReference type="Proteomes" id="UP001221411">
    <property type="component" value="Unassembled WGS sequence"/>
</dbReference>
<evidence type="ECO:0000313" key="1">
    <source>
        <dbReference type="EMBL" id="MDC0749678.1"/>
    </source>
</evidence>
<dbReference type="InterPro" id="IPR011989">
    <property type="entry name" value="ARM-like"/>
</dbReference>
<sequence length="627" mass="67965">MMAKDTLKQLDRDVDRWLFAGAQIARTDPNLAGARDTLAPLAARAPALGKVTDQIEKLQSATGKAAASELLALASLMAQVRGAQATPALPEASGDMQPLPPARKIGTPLTPTELNTLVGALTNAPDSRQRSRIIRDYATSDRGAARDLRILPLVLPALSDGAIAEVVVQYLVPALGEAIVPSLQKHLDLEKGRALDVRLLRAIAQIEGAKATNMLREAIEKGGPDIRAAAIAQLGRIDPLAAEPIAIVLSDKDRSKDVRVAAVHALAGAPSDEALDVLLRAFGGTAEMRSAAESSLAVSKHPRANERILALFTPELRDLGHFRIKKTTTKEEKDAATKAQKAHTNQIEYLVDLVDLLTTRGTDEGANLVLETFRHHKVKEVRDAAARALLRIGFPGAWEELMPSLYDAPDATRDDFVGGVIALDAAKAHDRLARFFEPAALARKNGIHLAQGILTRIANHFVEMEEGDDGALDTGEAAEAIAVIRKDERWVDLGAAMLEQEGLRAPALTLLLHANSPKTLGDELSISRQEGLPSDEALLVFEYLGKQRDSRILHAFIRLLEPLHGSYEYGRACNVMIAYDDPALAPMLRSWLDAKQKRKRLSRAEATPFEECLRFLERARTAASTDD</sequence>
<name>A0ABT5F6E5_9BACT</name>
<proteinExistence type="predicted"/>
<dbReference type="RefSeq" id="WP_271929796.1">
    <property type="nucleotide sequence ID" value="NZ_JAQNDO010000001.1"/>
</dbReference>
<reference evidence="1 2" key="1">
    <citation type="submission" date="2022-11" db="EMBL/GenBank/DDBJ databases">
        <title>Minimal conservation of predation-associated metabolite biosynthetic gene clusters underscores biosynthetic potential of Myxococcota including descriptions for ten novel species: Archangium lansinium sp. nov., Myxococcus landrumus sp. nov., Nannocystis bai.</title>
        <authorList>
            <person name="Ahearne A."/>
            <person name="Stevens C."/>
            <person name="Dowd S."/>
        </authorList>
    </citation>
    <scope>NUCLEOTIDE SEQUENCE [LARGE SCALE GENOMIC DNA]</scope>
    <source>
        <strain evidence="1 2">RJM3</strain>
    </source>
</reference>
<gene>
    <name evidence="1" type="ORF">POL67_50575</name>
</gene>
<dbReference type="EMBL" id="JAQNDO010000001">
    <property type="protein sequence ID" value="MDC0749678.1"/>
    <property type="molecule type" value="Genomic_DNA"/>
</dbReference>
<comment type="caution">
    <text evidence="1">The sequence shown here is derived from an EMBL/GenBank/DDBJ whole genome shotgun (WGS) entry which is preliminary data.</text>
</comment>